<name>A0AAD2CVE3_9STRA</name>
<dbReference type="Gene3D" id="3.80.10.10">
    <property type="entry name" value="Ribonuclease Inhibitor"/>
    <property type="match status" value="2"/>
</dbReference>
<feature type="compositionally biased region" description="Polar residues" evidence="1">
    <location>
        <begin position="10"/>
        <end position="29"/>
    </location>
</feature>
<feature type="region of interest" description="Disordered" evidence="1">
    <location>
        <begin position="454"/>
        <end position="482"/>
    </location>
</feature>
<dbReference type="Pfam" id="PF13306">
    <property type="entry name" value="LRR_5"/>
    <property type="match status" value="1"/>
</dbReference>
<evidence type="ECO:0000313" key="2">
    <source>
        <dbReference type="EMBL" id="CAJ1937806.1"/>
    </source>
</evidence>
<dbReference type="InterPro" id="IPR053139">
    <property type="entry name" value="Surface_bspA-like"/>
</dbReference>
<dbReference type="PANTHER" id="PTHR45661:SF3">
    <property type="entry name" value="IG-LIKE DOMAIN-CONTAINING PROTEIN"/>
    <property type="match status" value="1"/>
</dbReference>
<dbReference type="PANTHER" id="PTHR45661">
    <property type="entry name" value="SURFACE ANTIGEN"/>
    <property type="match status" value="1"/>
</dbReference>
<dbReference type="EMBL" id="CAKOGP040000668">
    <property type="protein sequence ID" value="CAJ1937806.1"/>
    <property type="molecule type" value="Genomic_DNA"/>
</dbReference>
<proteinExistence type="predicted"/>
<dbReference type="Proteomes" id="UP001295423">
    <property type="component" value="Unassembled WGS sequence"/>
</dbReference>
<protein>
    <submittedName>
        <fullName evidence="2">Uncharacterized protein</fullName>
    </submittedName>
</protein>
<dbReference type="AlphaFoldDB" id="A0AAD2CVE3"/>
<accession>A0AAD2CVE3</accession>
<sequence>MDAATAELSLESNPISPESSDGNVESRISPNDDAERNAGFLYSDGQSNPPDDVENATIEDSVVQLPQQAFQNRRQLIAVRLGAGLQVIGRDCFEGCRELESVEIPESVTEIRSFAFAGCYNLKDLCLRQGLEIIDTGAFVSCIWLKTVKIPSGIHLVRSHAFSFCIRLTTLDLPEGLQNIAPKAFRQCISLMTVRIPSTVIIIKICAFLDCKNLLSVEMAENGLQRIEARAFQNCEDLRSFFLPATVDRIGEDVFDGCTKLKEALPSDAGAMLESLRHRFDGKPIHKLAYFHSFQNVDTVMDAMTAFFAEEEEEGPPDTDIFQMCPLHIIALSSKPDVEVALQLVRHYSDYHTMEDAWGRLPVIYLCQSAPPNSLKLVQLVAKVILPAILDTFHLQVWERQIANYISKMDESNDCRARSAQIQRVLRLVEKYRNKEKMCLIEWTMWKTKMDQLHPSTTEETLERPSKRSRQSTTSSSQMTLPSNRIQSRTLCGADVVISNVVPFLMAVE</sequence>
<reference evidence="2" key="1">
    <citation type="submission" date="2023-08" db="EMBL/GenBank/DDBJ databases">
        <authorList>
            <person name="Audoor S."/>
            <person name="Bilcke G."/>
        </authorList>
    </citation>
    <scope>NUCLEOTIDE SEQUENCE</scope>
</reference>
<dbReference type="InterPro" id="IPR026906">
    <property type="entry name" value="LRR_5"/>
</dbReference>
<dbReference type="SUPFAM" id="SSF52058">
    <property type="entry name" value="L domain-like"/>
    <property type="match status" value="1"/>
</dbReference>
<gene>
    <name evidence="2" type="ORF">CYCCA115_LOCUS5827</name>
</gene>
<keyword evidence="3" id="KW-1185">Reference proteome</keyword>
<evidence type="ECO:0000313" key="3">
    <source>
        <dbReference type="Proteomes" id="UP001295423"/>
    </source>
</evidence>
<organism evidence="2 3">
    <name type="scientific">Cylindrotheca closterium</name>
    <dbReference type="NCBI Taxonomy" id="2856"/>
    <lineage>
        <taxon>Eukaryota</taxon>
        <taxon>Sar</taxon>
        <taxon>Stramenopiles</taxon>
        <taxon>Ochrophyta</taxon>
        <taxon>Bacillariophyta</taxon>
        <taxon>Bacillariophyceae</taxon>
        <taxon>Bacillariophycidae</taxon>
        <taxon>Bacillariales</taxon>
        <taxon>Bacillariaceae</taxon>
        <taxon>Cylindrotheca</taxon>
    </lineage>
</organism>
<dbReference type="InterPro" id="IPR032675">
    <property type="entry name" value="LRR_dom_sf"/>
</dbReference>
<comment type="caution">
    <text evidence="2">The sequence shown here is derived from an EMBL/GenBank/DDBJ whole genome shotgun (WGS) entry which is preliminary data.</text>
</comment>
<feature type="region of interest" description="Disordered" evidence="1">
    <location>
        <begin position="1"/>
        <end position="53"/>
    </location>
</feature>
<evidence type="ECO:0000256" key="1">
    <source>
        <dbReference type="SAM" id="MobiDB-lite"/>
    </source>
</evidence>